<evidence type="ECO:0000313" key="1">
    <source>
        <dbReference type="EMBL" id="WWO37729.1"/>
    </source>
</evidence>
<dbReference type="RefSeq" id="WP_264498208.1">
    <property type="nucleotide sequence ID" value="NZ_CP109947.1"/>
</dbReference>
<evidence type="ECO:0000313" key="2">
    <source>
        <dbReference type="Proteomes" id="UP001379444"/>
    </source>
</evidence>
<sequence>MTDLLSKERLGKAPEWRKALNKAVENYQYALSWYEENRDSPSAQQDIEDAEGGIAKLIRQYGVLIVLNLLDEIDEVQGRLAAYDRAAKEDEMSFNDASAFILNNGMANEDRATIAMRAYNHGRAVMLQPPAPTDRIVPVLPVRDEYGFWRHPNRIETPFDEGGASTRIYEAWFAERGMAVDFTYMNQVFCDDCVYGENIEHPALHWNPESPCGDGWLLTAIFDTEEGPCAEWVRYKSSDSDKEAG</sequence>
<keyword evidence="2" id="KW-1185">Reference proteome</keyword>
<gene>
    <name evidence="1" type="ORF">QNA12_14410</name>
</gene>
<dbReference type="EMBL" id="CP125967">
    <property type="protein sequence ID" value="WWO37729.1"/>
    <property type="molecule type" value="Genomic_DNA"/>
</dbReference>
<reference evidence="1 2" key="1">
    <citation type="journal article" date="2024" name="Front. Plant Sci.">
        <title>Comprehensive phenomic and genomic studies of the species, Pectobacterium cacticida and proposal for reclassification as Alcorniella cacticida comb. nov.</title>
        <authorList>
            <person name="Jonca J."/>
            <person name="Pirhonen M."/>
            <person name="Waleron M.M."/>
            <person name="Gawor J."/>
            <person name="Mrozik A."/>
            <person name="Smoktunowicz M."/>
            <person name="Waleron K."/>
            <person name="Waleron M."/>
        </authorList>
    </citation>
    <scope>NUCLEOTIDE SEQUENCE [LARGE SCALE GENOMIC DNA]</scope>
    <source>
        <strain evidence="1 2">DPMP6</strain>
    </source>
</reference>
<name>A0ABZ2G9M3_9GAMM</name>
<dbReference type="Proteomes" id="UP001379444">
    <property type="component" value="Chromosome"/>
</dbReference>
<accession>A0ABZ2G9M3</accession>
<protein>
    <submittedName>
        <fullName evidence="1">Uncharacterized protein</fullName>
    </submittedName>
</protein>
<proteinExistence type="predicted"/>
<organism evidence="1 2">
    <name type="scientific">Pectobacterium cacticida</name>
    <dbReference type="NCBI Taxonomy" id="69221"/>
    <lineage>
        <taxon>Bacteria</taxon>
        <taxon>Pseudomonadati</taxon>
        <taxon>Pseudomonadota</taxon>
        <taxon>Gammaproteobacteria</taxon>
        <taxon>Enterobacterales</taxon>
        <taxon>Pectobacteriaceae</taxon>
        <taxon>Pectobacterium</taxon>
    </lineage>
</organism>